<comment type="caution">
    <text evidence="1">The sequence shown here is derived from an EMBL/GenBank/DDBJ whole genome shotgun (WGS) entry which is preliminary data.</text>
</comment>
<keyword evidence="2" id="KW-1185">Reference proteome</keyword>
<dbReference type="STRING" id="1009370.ALO_10814"/>
<gene>
    <name evidence="1" type="ORF">ALO_10814</name>
</gene>
<dbReference type="InterPro" id="IPR002187">
    <property type="entry name" value="N-reg_PII"/>
</dbReference>
<dbReference type="SMART" id="SM00938">
    <property type="entry name" value="P-II"/>
    <property type="match status" value="1"/>
</dbReference>
<protein>
    <submittedName>
        <fullName evidence="1">Nitrogen regulatory protein P-II</fullName>
    </submittedName>
</protein>
<dbReference type="GO" id="GO:0030234">
    <property type="term" value="F:enzyme regulator activity"/>
    <property type="evidence" value="ECO:0007669"/>
    <property type="project" value="InterPro"/>
</dbReference>
<sequence length="225" mass="24482">MVNPSGSSDMPEIELICVIINFGLASKLIQTVKRCGISGGTVLLGKGTVNSRILDFFGLAEVKKEIVYMVAERGTAYQALKKLNQEYEFHKPNHGIAFTTSIHSAAGTKSIKGNYIEEERNGDDTMYHVITVIVDKGEAEEVIEAAAKAGSKGGTIINGRGSGVHETSKLFSMEIEPEKEIVVILSEVDMTEPIVSSIRQALKIDEPGKGIIYIQDVNKTYGIYK</sequence>
<dbReference type="EMBL" id="AFGF01000085">
    <property type="protein sequence ID" value="EGO63855.1"/>
    <property type="molecule type" value="Genomic_DNA"/>
</dbReference>
<dbReference type="OrthoDB" id="9803021at2"/>
<dbReference type="Gene3D" id="3.30.70.120">
    <property type="match status" value="2"/>
</dbReference>
<name>F7NJA7_9FIRM</name>
<dbReference type="PROSITE" id="PS51343">
    <property type="entry name" value="PII_GLNB_DOM"/>
    <property type="match status" value="1"/>
</dbReference>
<dbReference type="SUPFAM" id="SSF54913">
    <property type="entry name" value="GlnB-like"/>
    <property type="match status" value="2"/>
</dbReference>
<dbReference type="eggNOG" id="COG0347">
    <property type="taxonomic scope" value="Bacteria"/>
</dbReference>
<evidence type="ECO:0000313" key="2">
    <source>
        <dbReference type="Proteomes" id="UP000003240"/>
    </source>
</evidence>
<dbReference type="Proteomes" id="UP000003240">
    <property type="component" value="Unassembled WGS sequence"/>
</dbReference>
<proteinExistence type="predicted"/>
<dbReference type="Pfam" id="PF00543">
    <property type="entry name" value="P-II"/>
    <property type="match status" value="1"/>
</dbReference>
<reference evidence="1 2" key="1">
    <citation type="journal article" date="2011" name="EMBO J.">
        <title>Structural diversity of bacterial flagellar motors.</title>
        <authorList>
            <person name="Chen S."/>
            <person name="Beeby M."/>
            <person name="Murphy G.E."/>
            <person name="Leadbetter J.R."/>
            <person name="Hendrixson D.R."/>
            <person name="Briegel A."/>
            <person name="Li Z."/>
            <person name="Shi J."/>
            <person name="Tocheva E.I."/>
            <person name="Muller A."/>
            <person name="Dobro M.J."/>
            <person name="Jensen G.J."/>
        </authorList>
    </citation>
    <scope>NUCLEOTIDE SEQUENCE [LARGE SCALE GENOMIC DNA]</scope>
    <source>
        <strain evidence="1 2">DSM 6540</strain>
    </source>
</reference>
<accession>F7NJA7</accession>
<dbReference type="InterPro" id="IPR015867">
    <property type="entry name" value="N-reg_PII/ATP_PRibTrfase_C"/>
</dbReference>
<evidence type="ECO:0000313" key="1">
    <source>
        <dbReference type="EMBL" id="EGO63855.1"/>
    </source>
</evidence>
<dbReference type="RefSeq" id="WP_004095406.1">
    <property type="nucleotide sequence ID" value="NZ_AFGF01000085.1"/>
</dbReference>
<dbReference type="GO" id="GO:0006808">
    <property type="term" value="P:regulation of nitrogen utilization"/>
    <property type="evidence" value="ECO:0007669"/>
    <property type="project" value="InterPro"/>
</dbReference>
<dbReference type="AlphaFoldDB" id="F7NJA7"/>
<dbReference type="InterPro" id="IPR011322">
    <property type="entry name" value="N-reg_PII-like_a/b"/>
</dbReference>
<organism evidence="1 2">
    <name type="scientific">Acetonema longum DSM 6540</name>
    <dbReference type="NCBI Taxonomy" id="1009370"/>
    <lineage>
        <taxon>Bacteria</taxon>
        <taxon>Bacillati</taxon>
        <taxon>Bacillota</taxon>
        <taxon>Negativicutes</taxon>
        <taxon>Acetonemataceae</taxon>
        <taxon>Acetonema</taxon>
    </lineage>
</organism>